<dbReference type="AlphaFoldDB" id="A0AAD5SEK8"/>
<name>A0AAD5SEK8_9FUNG</name>
<sequence>MFIGYKGPLPTGKPLPSSLSRPFLKLAVGISVIIIIIIAYHSSSNEHQYSDPGLTHLVRIPRPVAPPAPAFLGTFQTHKPPFITNRATKPWPVDIATRRDPAYYPFNANISTTSAFDLVTKYSKTNVTAYTAKGNYIPPRYALFSSTAAYRYAFFLPLTSLIWVHHNMTPVVLLAGPDEEWNTPLSVYILAKMKEVGAQTVRIGSLEGMEDGEAAQVSRICGGLIPLQGAWGGMGDGNGKGAWLLTTDLDIWPFRKELFDNVDYTKDMVIFESQKHSPHNVSAADRSRYPMTYYGGYHSVWKTLIPFEAVSNAKPSTTIPTALTYLVETHHDLYLKDPHAFDERIANLYLRSLPSWPHAVQFVNRWSKRDRLGRTAKSEVWEEVRAGFVRPELIDAHVRFGEAQDAQYGDMKELRVMVEHIVGRENMDWVDQYLREVSRLAVGAERPEEIGGFVEMWGPDSI</sequence>
<evidence type="ECO:0000313" key="2">
    <source>
        <dbReference type="Proteomes" id="UP001212841"/>
    </source>
</evidence>
<accession>A0AAD5SEK8</accession>
<comment type="caution">
    <text evidence="1">The sequence shown here is derived from an EMBL/GenBank/DDBJ whole genome shotgun (WGS) entry which is preliminary data.</text>
</comment>
<protein>
    <submittedName>
        <fullName evidence="1">Uncharacterized protein</fullName>
    </submittedName>
</protein>
<dbReference type="EMBL" id="JADGJD010000233">
    <property type="protein sequence ID" value="KAJ3053146.1"/>
    <property type="molecule type" value="Genomic_DNA"/>
</dbReference>
<keyword evidence="2" id="KW-1185">Reference proteome</keyword>
<organism evidence="1 2">
    <name type="scientific">Rhizophlyctis rosea</name>
    <dbReference type="NCBI Taxonomy" id="64517"/>
    <lineage>
        <taxon>Eukaryota</taxon>
        <taxon>Fungi</taxon>
        <taxon>Fungi incertae sedis</taxon>
        <taxon>Chytridiomycota</taxon>
        <taxon>Chytridiomycota incertae sedis</taxon>
        <taxon>Chytridiomycetes</taxon>
        <taxon>Rhizophlyctidales</taxon>
        <taxon>Rhizophlyctidaceae</taxon>
        <taxon>Rhizophlyctis</taxon>
    </lineage>
</organism>
<proteinExistence type="predicted"/>
<reference evidence="1" key="1">
    <citation type="submission" date="2020-05" db="EMBL/GenBank/DDBJ databases">
        <title>Phylogenomic resolution of chytrid fungi.</title>
        <authorList>
            <person name="Stajich J.E."/>
            <person name="Amses K."/>
            <person name="Simmons R."/>
            <person name="Seto K."/>
            <person name="Myers J."/>
            <person name="Bonds A."/>
            <person name="Quandt C.A."/>
            <person name="Barry K."/>
            <person name="Liu P."/>
            <person name="Grigoriev I."/>
            <person name="Longcore J.E."/>
            <person name="James T.Y."/>
        </authorList>
    </citation>
    <scope>NUCLEOTIDE SEQUENCE</scope>
    <source>
        <strain evidence="1">JEL0318</strain>
    </source>
</reference>
<dbReference type="Proteomes" id="UP001212841">
    <property type="component" value="Unassembled WGS sequence"/>
</dbReference>
<gene>
    <name evidence="1" type="ORF">HK097_004948</name>
</gene>
<evidence type="ECO:0000313" key="1">
    <source>
        <dbReference type="EMBL" id="KAJ3053146.1"/>
    </source>
</evidence>